<dbReference type="EMBL" id="JARIHO010000047">
    <property type="protein sequence ID" value="KAJ7323371.1"/>
    <property type="molecule type" value="Genomic_DNA"/>
</dbReference>
<dbReference type="AlphaFoldDB" id="A0AAD7EGU0"/>
<evidence type="ECO:0000313" key="1">
    <source>
        <dbReference type="EMBL" id="KAJ7323371.1"/>
    </source>
</evidence>
<gene>
    <name evidence="1" type="ORF">DFH08DRAFT_817942</name>
</gene>
<organism evidence="1 2">
    <name type="scientific">Mycena albidolilacea</name>
    <dbReference type="NCBI Taxonomy" id="1033008"/>
    <lineage>
        <taxon>Eukaryota</taxon>
        <taxon>Fungi</taxon>
        <taxon>Dikarya</taxon>
        <taxon>Basidiomycota</taxon>
        <taxon>Agaricomycotina</taxon>
        <taxon>Agaricomycetes</taxon>
        <taxon>Agaricomycetidae</taxon>
        <taxon>Agaricales</taxon>
        <taxon>Marasmiineae</taxon>
        <taxon>Mycenaceae</taxon>
        <taxon>Mycena</taxon>
    </lineage>
</organism>
<dbReference type="Proteomes" id="UP001218218">
    <property type="component" value="Unassembled WGS sequence"/>
</dbReference>
<name>A0AAD7EGU0_9AGAR</name>
<evidence type="ECO:0000313" key="2">
    <source>
        <dbReference type="Proteomes" id="UP001218218"/>
    </source>
</evidence>
<protein>
    <submittedName>
        <fullName evidence="1">Uncharacterized protein</fullName>
    </submittedName>
</protein>
<accession>A0AAD7EGU0</accession>
<keyword evidence="2" id="KW-1185">Reference proteome</keyword>
<comment type="caution">
    <text evidence="1">The sequence shown here is derived from an EMBL/GenBank/DDBJ whole genome shotgun (WGS) entry which is preliminary data.</text>
</comment>
<proteinExistence type="predicted"/>
<sequence>MSAQEPLHCISRALRLLGTIQHQLSKLVWSWYFNQVHYFSGEAEGAVENSVNVRWLAPQLGVNRFLDVKKVFWPEEAYVTSKMLRHLTCPVEVRAGLGATEAHKENLVTLLKMFYKPFRPSSKIKGNGNGYNRV</sequence>
<reference evidence="1" key="1">
    <citation type="submission" date="2023-03" db="EMBL/GenBank/DDBJ databases">
        <title>Massive genome expansion in bonnet fungi (Mycena s.s.) driven by repeated elements and novel gene families across ecological guilds.</title>
        <authorList>
            <consortium name="Lawrence Berkeley National Laboratory"/>
            <person name="Harder C.B."/>
            <person name="Miyauchi S."/>
            <person name="Viragh M."/>
            <person name="Kuo A."/>
            <person name="Thoen E."/>
            <person name="Andreopoulos B."/>
            <person name="Lu D."/>
            <person name="Skrede I."/>
            <person name="Drula E."/>
            <person name="Henrissat B."/>
            <person name="Morin E."/>
            <person name="Kohler A."/>
            <person name="Barry K."/>
            <person name="LaButti K."/>
            <person name="Morin E."/>
            <person name="Salamov A."/>
            <person name="Lipzen A."/>
            <person name="Mereny Z."/>
            <person name="Hegedus B."/>
            <person name="Baldrian P."/>
            <person name="Stursova M."/>
            <person name="Weitz H."/>
            <person name="Taylor A."/>
            <person name="Grigoriev I.V."/>
            <person name="Nagy L.G."/>
            <person name="Martin F."/>
            <person name="Kauserud H."/>
        </authorList>
    </citation>
    <scope>NUCLEOTIDE SEQUENCE</scope>
    <source>
        <strain evidence="1">CBHHK002</strain>
    </source>
</reference>